<keyword evidence="3" id="KW-1185">Reference proteome</keyword>
<feature type="signal peptide" evidence="1">
    <location>
        <begin position="1"/>
        <end position="19"/>
    </location>
</feature>
<comment type="caution">
    <text evidence="2">The sequence shown here is derived from an EMBL/GenBank/DDBJ whole genome shotgun (WGS) entry which is preliminary data.</text>
</comment>
<protein>
    <recommendedName>
        <fullName evidence="4">WG repeat-containing protein</fullName>
    </recommendedName>
</protein>
<dbReference type="EMBL" id="RXNV01000010">
    <property type="protein sequence ID" value="RTR29281.1"/>
    <property type="molecule type" value="Genomic_DNA"/>
</dbReference>
<evidence type="ECO:0000313" key="3">
    <source>
        <dbReference type="Proteomes" id="UP000282060"/>
    </source>
</evidence>
<evidence type="ECO:0000256" key="1">
    <source>
        <dbReference type="SAM" id="SignalP"/>
    </source>
</evidence>
<feature type="chain" id="PRO_5019420192" description="WG repeat-containing protein" evidence="1">
    <location>
        <begin position="20"/>
        <end position="608"/>
    </location>
</feature>
<evidence type="ECO:0000313" key="2">
    <source>
        <dbReference type="EMBL" id="RTR29281.1"/>
    </source>
</evidence>
<gene>
    <name evidence="2" type="ORF">EKG39_17360</name>
</gene>
<keyword evidence="1" id="KW-0732">Signal</keyword>
<dbReference type="OrthoDB" id="6244310at2"/>
<reference evidence="2 3" key="1">
    <citation type="submission" date="2018-12" db="EMBL/GenBank/DDBJ databases">
        <authorList>
            <person name="Yu L."/>
        </authorList>
    </citation>
    <scope>NUCLEOTIDE SEQUENCE [LARGE SCALE GENOMIC DNA]</scope>
    <source>
        <strain evidence="2 3">HAW-EB5</strain>
    </source>
</reference>
<proteinExistence type="predicted"/>
<organism evidence="2 3">
    <name type="scientific">Shewanella atlantica</name>
    <dbReference type="NCBI Taxonomy" id="271099"/>
    <lineage>
        <taxon>Bacteria</taxon>
        <taxon>Pseudomonadati</taxon>
        <taxon>Pseudomonadota</taxon>
        <taxon>Gammaproteobacteria</taxon>
        <taxon>Alteromonadales</taxon>
        <taxon>Shewanellaceae</taxon>
        <taxon>Shewanella</taxon>
    </lineage>
</organism>
<evidence type="ECO:0008006" key="4">
    <source>
        <dbReference type="Google" id="ProtNLM"/>
    </source>
</evidence>
<dbReference type="Proteomes" id="UP000282060">
    <property type="component" value="Unassembled WGS sequence"/>
</dbReference>
<dbReference type="AlphaFoldDB" id="A0A431W190"/>
<dbReference type="RefSeq" id="WP_126507253.1">
    <property type="nucleotide sequence ID" value="NZ_RXNV01000010.1"/>
</dbReference>
<sequence>MRSHLLALSVLPFAFSAIASSSLDALYGPIMPPAYIKAYEVNNHHQIALNPYLQVGNADNPIILDEGEGYVWVIDKDGNFVIAPEVTSPWGRKYKEGMMRIEDGKPKKWGYKEKYGHTALIGGSKARIGGELEMENGQWIMNNKSGRYNKRRPGRTEEAMHNAGDLLIAIAPQIAELDYEYLKDYGPAKPISLKVMKDIEWHYMIDDDYFWDAEGKKLGKAFVEKTPFIDWRAKVKFKEGFYMDTQDRFLKSQDEIFRVRLDVSKPRKSKFTHKLRSSDVADLRPMINGEGEVDVSIGGYLYSLATDVGFNFLNFDFYNANSEEIFEYLMFADRRAYKQMTPLMRYGADKVLKTDVMRQSKYKGWLNTGPFAGHEIEIQIWKKIIEPGKFGKEGKYSEPLLLEIGFEGKTKNREELNKLNTWLYGKLKQAELLAKDQSQSKTEIAFAVSKRFDAKKIPKLPEVAPEIKIAAIDGIKTRNLDGSINVKTNGAKQIIAGQKGVQGEVYQTALNDKPLPVVVLGGKSNMKQASAKVIGAQGKLLVAVAAGSSLDNPKSRAKLAAKLDGGNALKGYELLGDTARDYLKPIIKKNMDIKARSNQHYYWSGVAE</sequence>
<accession>A0A431W190</accession>
<name>A0A431W190_9GAMM</name>